<keyword evidence="2" id="KW-1185">Reference proteome</keyword>
<comment type="caution">
    <text evidence="1">The sequence shown here is derived from an EMBL/GenBank/DDBJ whole genome shotgun (WGS) entry which is preliminary data.</text>
</comment>
<evidence type="ECO:0008006" key="3">
    <source>
        <dbReference type="Google" id="ProtNLM"/>
    </source>
</evidence>
<evidence type="ECO:0000313" key="1">
    <source>
        <dbReference type="EMBL" id="KAH7574105.1"/>
    </source>
</evidence>
<dbReference type="InterPro" id="IPR016024">
    <property type="entry name" value="ARM-type_fold"/>
</dbReference>
<sequence length="397" mass="44328">MKQDHGHVLTQLETLKRASRDLQNNTIFTSNDSHHASIKPLLHLESKADSVFSTNPDFSRLNQLLCNLKTLLEKIEKLQGFGLISLLHRQIIRYKISQVAYAIEREIQACIDRESVQNLVKTLEKSSDHEEEEKIGVLIEFIKRVSRGFDGDFQDLILKAKVFSILELLLCDSTCSSKRVREHVSLAVAALAGFNRNVFVGLILMGPTIHALIYMKSSCSIQVLCSLINLVRSPLIDEIHSRGEITEIISLLSFNDLSTQVAALDCICQIAYFGRREVVESMIREGLIINKLMELQRSKSRDDPSLIINTDHQSSGGDCDSVVICEENVEPSVLSDDPPPFSNPVSRFAVQVEVGEGLSSKEKIEMKLEILKRVREASVSEAETASIVAEVLWGSSP</sequence>
<gene>
    <name evidence="1" type="ORF">JRO89_XS03G0252400</name>
</gene>
<protein>
    <recommendedName>
        <fullName evidence="3">ARM repeat superfamily protein</fullName>
    </recommendedName>
</protein>
<dbReference type="SUPFAM" id="SSF48371">
    <property type="entry name" value="ARM repeat"/>
    <property type="match status" value="1"/>
</dbReference>
<accession>A0ABQ8IBY0</accession>
<name>A0ABQ8IBY0_9ROSI</name>
<reference evidence="1 2" key="1">
    <citation type="submission" date="2021-02" db="EMBL/GenBank/DDBJ databases">
        <title>Plant Genome Project.</title>
        <authorList>
            <person name="Zhang R.-G."/>
        </authorList>
    </citation>
    <scope>NUCLEOTIDE SEQUENCE [LARGE SCALE GENOMIC DNA]</scope>
    <source>
        <tissue evidence="1">Leaves</tissue>
    </source>
</reference>
<dbReference type="PANTHER" id="PTHR35834:SF3">
    <property type="entry name" value="ARM REPEAT SUPERFAMILY PROTEIN"/>
    <property type="match status" value="1"/>
</dbReference>
<dbReference type="InterPro" id="IPR011989">
    <property type="entry name" value="ARM-like"/>
</dbReference>
<organism evidence="1 2">
    <name type="scientific">Xanthoceras sorbifolium</name>
    <dbReference type="NCBI Taxonomy" id="99658"/>
    <lineage>
        <taxon>Eukaryota</taxon>
        <taxon>Viridiplantae</taxon>
        <taxon>Streptophyta</taxon>
        <taxon>Embryophyta</taxon>
        <taxon>Tracheophyta</taxon>
        <taxon>Spermatophyta</taxon>
        <taxon>Magnoliopsida</taxon>
        <taxon>eudicotyledons</taxon>
        <taxon>Gunneridae</taxon>
        <taxon>Pentapetalae</taxon>
        <taxon>rosids</taxon>
        <taxon>malvids</taxon>
        <taxon>Sapindales</taxon>
        <taxon>Sapindaceae</taxon>
        <taxon>Xanthoceroideae</taxon>
        <taxon>Xanthoceras</taxon>
    </lineage>
</organism>
<dbReference type="Proteomes" id="UP000827721">
    <property type="component" value="Unassembled WGS sequence"/>
</dbReference>
<dbReference type="PANTHER" id="PTHR35834">
    <property type="entry name" value="ARMADILLO-TYPE FOLD PROTEIN-RELATED"/>
    <property type="match status" value="1"/>
</dbReference>
<proteinExistence type="predicted"/>
<evidence type="ECO:0000313" key="2">
    <source>
        <dbReference type="Proteomes" id="UP000827721"/>
    </source>
</evidence>
<dbReference type="EMBL" id="JAFEMO010000003">
    <property type="protein sequence ID" value="KAH7574105.1"/>
    <property type="molecule type" value="Genomic_DNA"/>
</dbReference>
<dbReference type="Gene3D" id="1.25.10.10">
    <property type="entry name" value="Leucine-rich Repeat Variant"/>
    <property type="match status" value="1"/>
</dbReference>